<proteinExistence type="predicted"/>
<feature type="coiled-coil region" evidence="1">
    <location>
        <begin position="644"/>
        <end position="671"/>
    </location>
</feature>
<gene>
    <name evidence="2" type="ORF">CPARK_000100800</name>
</gene>
<reference evidence="2 3" key="1">
    <citation type="submission" date="2021-08" db="EMBL/GenBank/DDBJ databases">
        <title>Endosymbiont genome of Braarudosphaera bigelowii.</title>
        <authorList>
            <person name="Suzuki S."/>
            <person name="Ishida K."/>
        </authorList>
    </citation>
    <scope>NUCLEOTIDE SEQUENCE [LARGE SCALE GENOMIC DNA]</scope>
    <source>
        <strain evidence="2">CPSB-1</strain>
    </source>
</reference>
<evidence type="ECO:0000313" key="3">
    <source>
        <dbReference type="Proteomes" id="UP001319803"/>
    </source>
</evidence>
<dbReference type="SUPFAM" id="SSF52540">
    <property type="entry name" value="P-loop containing nucleoside triphosphate hydrolases"/>
    <property type="match status" value="1"/>
</dbReference>
<protein>
    <submittedName>
        <fullName evidence="2">Uncharacterized protein</fullName>
    </submittedName>
</protein>
<sequence length="704" mass="82468">MFVKLNSLWIEGTTRTGKTTQLVKKFFYLIQERGNGQSLTPIQSITHNLASSVLVLSANDDNRRKLFDKLSSITKGKYAIHCKTPLGFMRDELKLFWPLLFKKLKLKEEFPLFLRTETEQAFATKLWKPYLEKYQILLTKNHEFRFIRQTLDLLQLASASGVMVEDISFILEYGLKEEYYFLKEFHSSIHTKKTLPKLQQKLITQWKGWCFSRGIITYGLIYNLYWQYLLPNSQYRDFLINRYRGIFADDIDDYPAITKDLFQFFIDHQKFCVFTYNPYGQVRLGLSADPKYLCRIKPYCNTIILSTYPKLFDISNQLILEQIDNPLSSKKLPYFFSSIKTSSRAELLQKTANFIVKAIENHQVTPNEIAIIAPGLDEIARYTLIETLSTANIPVRLLNEQRPLISFPIIRALLTLLGLVFPGLGQFVETHDIAQMLTILSYDYENNTMIIDPVRSGILADNCFYMDKQHPKLLPLEQYSRWDRMGYNAAKAYKRLYSWVKETRYEIEQKQPANPIEVIDSAIKKFIESRYQLPHEQLLALKELTETAQHFWEIDYRLQKYNTNIKSLTNNLVDFIQLLREGIVTANPKPEDYFSKKTDYVTLTTIFQYRSLRSSHNCHLWLDISSHLWETAGASVLFYAQLFLRDQLSNLNKSEENKKRLKRILMDLLGRVNNEVVLCHSDLNIKGIYQSGPLLTFMNNSKKR</sequence>
<keyword evidence="1" id="KW-0175">Coiled coil</keyword>
<organism evidence="2 3">
    <name type="scientific">cyanobacterium endosymbiont of Braarudosphaera bigelowii</name>
    <dbReference type="NCBI Taxonomy" id="1285375"/>
    <lineage>
        <taxon>Bacteria</taxon>
        <taxon>Bacillati</taxon>
        <taxon>Cyanobacteriota</taxon>
        <taxon>Cyanophyceae</taxon>
        <taxon>Oscillatoriophycideae</taxon>
        <taxon>Chroococcales</taxon>
        <taxon>Aphanothecaceae</taxon>
        <taxon>Candidatus Atelocyanobacterium</taxon>
        <taxon>Candidatus Atelocyanobacterium thalassae</taxon>
    </lineage>
</organism>
<dbReference type="RefSeq" id="WP_229637100.1">
    <property type="nucleotide sequence ID" value="NZ_AP024987.1"/>
</dbReference>
<name>A0ABN6K095_9CHRO</name>
<dbReference type="InterPro" id="IPR027417">
    <property type="entry name" value="P-loop_NTPase"/>
</dbReference>
<accession>A0ABN6K095</accession>
<evidence type="ECO:0000256" key="1">
    <source>
        <dbReference type="SAM" id="Coils"/>
    </source>
</evidence>
<dbReference type="EMBL" id="AP024987">
    <property type="protein sequence ID" value="BDA40170.1"/>
    <property type="molecule type" value="Genomic_DNA"/>
</dbReference>
<evidence type="ECO:0000313" key="2">
    <source>
        <dbReference type="EMBL" id="BDA40170.1"/>
    </source>
</evidence>
<keyword evidence="3" id="KW-1185">Reference proteome</keyword>
<dbReference type="Proteomes" id="UP001319803">
    <property type="component" value="Chromosome"/>
</dbReference>